<accession>B8HJM1</accession>
<dbReference type="KEGG" id="cyn:Cyan7425_2619"/>
<keyword evidence="2" id="KW-1133">Transmembrane helix</keyword>
<dbReference type="AlphaFoldDB" id="B8HJM1"/>
<sequence length="90" mass="9698">MPLVRHRYDMPPNKPIKQIVVELLATLGFLIGILLIFLGNAGLGWFLLLLPVLVGLLWGLVERIGSGGGPSSGGGSGNTGHSDYIREYKR</sequence>
<evidence type="ECO:0000256" key="1">
    <source>
        <dbReference type="SAM" id="MobiDB-lite"/>
    </source>
</evidence>
<feature type="compositionally biased region" description="Gly residues" evidence="1">
    <location>
        <begin position="67"/>
        <end position="78"/>
    </location>
</feature>
<proteinExistence type="predicted"/>
<keyword evidence="2" id="KW-0812">Transmembrane</keyword>
<reference evidence="3" key="1">
    <citation type="submission" date="2009-01" db="EMBL/GenBank/DDBJ databases">
        <title>Complete sequence of chromosome Cyanothece sp. PCC 7425.</title>
        <authorList>
            <consortium name="US DOE Joint Genome Institute"/>
            <person name="Lucas S."/>
            <person name="Copeland A."/>
            <person name="Lapidus A."/>
            <person name="Glavina del Rio T."/>
            <person name="Dalin E."/>
            <person name="Tice H."/>
            <person name="Bruce D."/>
            <person name="Goodwin L."/>
            <person name="Pitluck S."/>
            <person name="Sims D."/>
            <person name="Meineke L."/>
            <person name="Brettin T."/>
            <person name="Detter J.C."/>
            <person name="Han C."/>
            <person name="Larimer F."/>
            <person name="Land M."/>
            <person name="Hauser L."/>
            <person name="Kyrpides N."/>
            <person name="Ovchinnikova G."/>
            <person name="Liberton M."/>
            <person name="Stoeckel J."/>
            <person name="Banerjee A."/>
            <person name="Singh A."/>
            <person name="Page L."/>
            <person name="Sato H."/>
            <person name="Zhao L."/>
            <person name="Sherman L."/>
            <person name="Pakrasi H."/>
            <person name="Richardson P."/>
        </authorList>
    </citation>
    <scope>NUCLEOTIDE SEQUENCE</scope>
    <source>
        <strain evidence="3">PCC 7425</strain>
    </source>
</reference>
<feature type="transmembrane region" description="Helical" evidence="2">
    <location>
        <begin position="44"/>
        <end position="61"/>
    </location>
</feature>
<evidence type="ECO:0000313" key="3">
    <source>
        <dbReference type="EMBL" id="ACL44974.1"/>
    </source>
</evidence>
<dbReference type="EMBL" id="CP001344">
    <property type="protein sequence ID" value="ACL44974.1"/>
    <property type="molecule type" value="Genomic_DNA"/>
</dbReference>
<name>B8HJM1_CYAP4</name>
<dbReference type="HOGENOM" id="CLU_2435897_0_0_3"/>
<gene>
    <name evidence="3" type="ordered locus">Cyan7425_2619</name>
</gene>
<keyword evidence="2" id="KW-0472">Membrane</keyword>
<evidence type="ECO:0000256" key="2">
    <source>
        <dbReference type="SAM" id="Phobius"/>
    </source>
</evidence>
<feature type="region of interest" description="Disordered" evidence="1">
    <location>
        <begin position="67"/>
        <end position="90"/>
    </location>
</feature>
<protein>
    <submittedName>
        <fullName evidence="3">Uncharacterized protein</fullName>
    </submittedName>
</protein>
<organism evidence="3">
    <name type="scientific">Cyanothece sp. (strain PCC 7425 / ATCC 29141)</name>
    <dbReference type="NCBI Taxonomy" id="395961"/>
    <lineage>
        <taxon>Bacteria</taxon>
        <taxon>Bacillati</taxon>
        <taxon>Cyanobacteriota</taxon>
        <taxon>Cyanophyceae</taxon>
        <taxon>Gomontiellales</taxon>
        <taxon>Cyanothecaceae</taxon>
        <taxon>Cyanothece</taxon>
    </lineage>
</organism>
<feature type="transmembrane region" description="Helical" evidence="2">
    <location>
        <begin position="20"/>
        <end position="38"/>
    </location>
</feature>